<dbReference type="Gene3D" id="3.30.300.30">
    <property type="match status" value="1"/>
</dbReference>
<dbReference type="SUPFAM" id="SSF56801">
    <property type="entry name" value="Acetyl-CoA synthetase-like"/>
    <property type="match status" value="1"/>
</dbReference>
<evidence type="ECO:0000256" key="2">
    <source>
        <dbReference type="ARBA" id="ARBA00022598"/>
    </source>
</evidence>
<dbReference type="GO" id="GO:0005886">
    <property type="term" value="C:plasma membrane"/>
    <property type="evidence" value="ECO:0007669"/>
    <property type="project" value="TreeGrafter"/>
</dbReference>
<dbReference type="InterPro" id="IPR042099">
    <property type="entry name" value="ANL_N_sf"/>
</dbReference>
<keyword evidence="2 7" id="KW-0436">Ligase</keyword>
<dbReference type="Proteomes" id="UP001409585">
    <property type="component" value="Unassembled WGS sequence"/>
</dbReference>
<keyword evidence="4" id="KW-0067">ATP-binding</keyword>
<evidence type="ECO:0000313" key="7">
    <source>
        <dbReference type="EMBL" id="GAA4931564.1"/>
    </source>
</evidence>
<evidence type="ECO:0000256" key="3">
    <source>
        <dbReference type="ARBA" id="ARBA00022741"/>
    </source>
</evidence>
<evidence type="ECO:0000256" key="1">
    <source>
        <dbReference type="ARBA" id="ARBA00006432"/>
    </source>
</evidence>
<dbReference type="Gene3D" id="3.40.50.12780">
    <property type="entry name" value="N-terminal domain of ligase-like"/>
    <property type="match status" value="1"/>
</dbReference>
<evidence type="ECO:0000256" key="4">
    <source>
        <dbReference type="ARBA" id="ARBA00022840"/>
    </source>
</evidence>
<comment type="caution">
    <text evidence="7">The sequence shown here is derived from an EMBL/GenBank/DDBJ whole genome shotgun (WGS) entry which is preliminary data.</text>
</comment>
<dbReference type="InterPro" id="IPR025110">
    <property type="entry name" value="AMP-bd_C"/>
</dbReference>
<accession>A0AAV3TXW4</accession>
<dbReference type="GO" id="GO:0005324">
    <property type="term" value="F:long-chain fatty acid transmembrane transporter activity"/>
    <property type="evidence" value="ECO:0007669"/>
    <property type="project" value="TreeGrafter"/>
</dbReference>
<evidence type="ECO:0000259" key="5">
    <source>
        <dbReference type="Pfam" id="PF00501"/>
    </source>
</evidence>
<gene>
    <name evidence="7" type="ORF">GCM10025791_04670</name>
</gene>
<evidence type="ECO:0000259" key="6">
    <source>
        <dbReference type="Pfam" id="PF13193"/>
    </source>
</evidence>
<organism evidence="7 8">
    <name type="scientific">Halioxenophilus aromaticivorans</name>
    <dbReference type="NCBI Taxonomy" id="1306992"/>
    <lineage>
        <taxon>Bacteria</taxon>
        <taxon>Pseudomonadati</taxon>
        <taxon>Pseudomonadota</taxon>
        <taxon>Gammaproteobacteria</taxon>
        <taxon>Alteromonadales</taxon>
        <taxon>Alteromonadaceae</taxon>
        <taxon>Halioxenophilus</taxon>
    </lineage>
</organism>
<proteinExistence type="inferred from homology"/>
<dbReference type="AlphaFoldDB" id="A0AAV3TXW4"/>
<evidence type="ECO:0000313" key="8">
    <source>
        <dbReference type="Proteomes" id="UP001409585"/>
    </source>
</evidence>
<dbReference type="EMBL" id="BAABLX010000004">
    <property type="protein sequence ID" value="GAA4931564.1"/>
    <property type="molecule type" value="Genomic_DNA"/>
</dbReference>
<dbReference type="GO" id="GO:0005524">
    <property type="term" value="F:ATP binding"/>
    <property type="evidence" value="ECO:0007669"/>
    <property type="project" value="UniProtKB-KW"/>
</dbReference>
<dbReference type="RefSeq" id="WP_345416453.1">
    <property type="nucleotide sequence ID" value="NZ_AP031496.1"/>
</dbReference>
<dbReference type="Pfam" id="PF00501">
    <property type="entry name" value="AMP-binding"/>
    <property type="match status" value="1"/>
</dbReference>
<dbReference type="GO" id="GO:0004467">
    <property type="term" value="F:long-chain fatty acid-CoA ligase activity"/>
    <property type="evidence" value="ECO:0007669"/>
    <property type="project" value="TreeGrafter"/>
</dbReference>
<dbReference type="Pfam" id="PF13193">
    <property type="entry name" value="AMP-binding_C"/>
    <property type="match status" value="1"/>
</dbReference>
<dbReference type="InterPro" id="IPR020845">
    <property type="entry name" value="AMP-binding_CS"/>
</dbReference>
<sequence>MNSTTAPVTHYFDTMPADRMIFSRLLEERAQAIPDQCFFTFESSHYSYAEFNRLANRVARNLAEMGIGYGSVVAVLMDTSPDYLALWFALGKLGATEVPINTAYHGDILLHQLCTSGATLACVDTAYLAVIRKVRDESSVGQCLVRGDVDELIPATEQPFAVCLRTQPEHNLDIDIQYQDIGGIIFTSGTTGPSKGVLLSFRYLTAYGVMYADVNSLQADDVIMNFLPFFHMSGKFLTIATLVCGGQMRLLQRLSISTFLDEVRTYGITNFVGVGGICNMLLSKPASPADREVSIRSIYAVPDPDPTHHELINRFDCRITTVFGSTESGLPIYRGGVNEGYQAGSCGKASPLYDVRIVDTLDNEVPIGESGEIVVRPKQPYLIASGYVGMPQKSVEAWRNLWFHTGDVGRQDVDGWFYFEDRVSDSLRRRGENISSFEVEVLVGKHTAVSEVAAVAYPSELGEDEVRVFVIIRNGHSVTAEALFLHCRDTMPYFMVPRFIDIVSEFPRTPTAKIEKYKLRNNPKTNSTWDCVEHNWRISKKGIVKAIAEH</sequence>
<dbReference type="PROSITE" id="PS00455">
    <property type="entry name" value="AMP_BINDING"/>
    <property type="match status" value="1"/>
</dbReference>
<reference evidence="8" key="1">
    <citation type="journal article" date="2019" name="Int. J. Syst. Evol. Microbiol.">
        <title>The Global Catalogue of Microorganisms (GCM) 10K type strain sequencing project: providing services to taxonomists for standard genome sequencing and annotation.</title>
        <authorList>
            <consortium name="The Broad Institute Genomics Platform"/>
            <consortium name="The Broad Institute Genome Sequencing Center for Infectious Disease"/>
            <person name="Wu L."/>
            <person name="Ma J."/>
        </authorList>
    </citation>
    <scope>NUCLEOTIDE SEQUENCE [LARGE SCALE GENOMIC DNA]</scope>
    <source>
        <strain evidence="8">JCM 19134</strain>
    </source>
</reference>
<name>A0AAV3TXW4_9ALTE</name>
<feature type="domain" description="AMP-dependent synthetase/ligase" evidence="5">
    <location>
        <begin position="26"/>
        <end position="387"/>
    </location>
</feature>
<comment type="similarity">
    <text evidence="1">Belongs to the ATP-dependent AMP-binding enzyme family.</text>
</comment>
<dbReference type="PANTHER" id="PTHR43107:SF15">
    <property type="entry name" value="FATTY ACID TRANSPORT PROTEIN 3, ISOFORM A"/>
    <property type="match status" value="1"/>
</dbReference>
<keyword evidence="8" id="KW-1185">Reference proteome</keyword>
<protein>
    <submittedName>
        <fullName evidence="7">ATP-dependent acyl-CoA ligase</fullName>
    </submittedName>
</protein>
<dbReference type="InterPro" id="IPR045851">
    <property type="entry name" value="AMP-bd_C_sf"/>
</dbReference>
<feature type="domain" description="AMP-binding enzyme C-terminal" evidence="6">
    <location>
        <begin position="438"/>
        <end position="513"/>
    </location>
</feature>
<dbReference type="GO" id="GO:0044539">
    <property type="term" value="P:long-chain fatty acid import into cell"/>
    <property type="evidence" value="ECO:0007669"/>
    <property type="project" value="TreeGrafter"/>
</dbReference>
<dbReference type="InterPro" id="IPR000873">
    <property type="entry name" value="AMP-dep_synth/lig_dom"/>
</dbReference>
<keyword evidence="3" id="KW-0547">Nucleotide-binding</keyword>
<dbReference type="PANTHER" id="PTHR43107">
    <property type="entry name" value="LONG-CHAIN FATTY ACID TRANSPORT PROTEIN"/>
    <property type="match status" value="1"/>
</dbReference>